<protein>
    <submittedName>
        <fullName evidence="2">Uncharacterized protein</fullName>
    </submittedName>
</protein>
<dbReference type="AlphaFoldDB" id="A0A4Y9ZPQ6"/>
<proteinExistence type="predicted"/>
<gene>
    <name evidence="2" type="ORF">EWM64_g8008</name>
</gene>
<sequence length="50" mass="5112">MLITDPSAPSPTDASENTAKPLLDLPCSGSPYAYPSVCTPETETTGSLIA</sequence>
<reference evidence="2 3" key="1">
    <citation type="submission" date="2019-02" db="EMBL/GenBank/DDBJ databases">
        <title>Genome sequencing of the rare red list fungi Hericium alpestre (H. flagellum).</title>
        <authorList>
            <person name="Buettner E."/>
            <person name="Kellner H."/>
        </authorList>
    </citation>
    <scope>NUCLEOTIDE SEQUENCE [LARGE SCALE GENOMIC DNA]</scope>
    <source>
        <strain evidence="2 3">DSM 108284</strain>
    </source>
</reference>
<organism evidence="2 3">
    <name type="scientific">Hericium alpestre</name>
    <dbReference type="NCBI Taxonomy" id="135208"/>
    <lineage>
        <taxon>Eukaryota</taxon>
        <taxon>Fungi</taxon>
        <taxon>Dikarya</taxon>
        <taxon>Basidiomycota</taxon>
        <taxon>Agaricomycotina</taxon>
        <taxon>Agaricomycetes</taxon>
        <taxon>Russulales</taxon>
        <taxon>Hericiaceae</taxon>
        <taxon>Hericium</taxon>
    </lineage>
</organism>
<keyword evidence="3" id="KW-1185">Reference proteome</keyword>
<comment type="caution">
    <text evidence="2">The sequence shown here is derived from an EMBL/GenBank/DDBJ whole genome shotgun (WGS) entry which is preliminary data.</text>
</comment>
<accession>A0A4Y9ZPQ6</accession>
<feature type="region of interest" description="Disordered" evidence="1">
    <location>
        <begin position="1"/>
        <end position="22"/>
    </location>
</feature>
<evidence type="ECO:0000313" key="3">
    <source>
        <dbReference type="Proteomes" id="UP000298061"/>
    </source>
</evidence>
<dbReference type="Proteomes" id="UP000298061">
    <property type="component" value="Unassembled WGS sequence"/>
</dbReference>
<evidence type="ECO:0000313" key="2">
    <source>
        <dbReference type="EMBL" id="TFY76003.1"/>
    </source>
</evidence>
<evidence type="ECO:0000256" key="1">
    <source>
        <dbReference type="SAM" id="MobiDB-lite"/>
    </source>
</evidence>
<dbReference type="EMBL" id="SFCI01001354">
    <property type="protein sequence ID" value="TFY76003.1"/>
    <property type="molecule type" value="Genomic_DNA"/>
</dbReference>
<name>A0A4Y9ZPQ6_9AGAM</name>